<dbReference type="Proteomes" id="UP000663879">
    <property type="component" value="Unassembled WGS sequence"/>
</dbReference>
<feature type="compositionally biased region" description="Polar residues" evidence="2">
    <location>
        <begin position="412"/>
        <end position="421"/>
    </location>
</feature>
<evidence type="ECO:0008006" key="5">
    <source>
        <dbReference type="Google" id="ProtNLM"/>
    </source>
</evidence>
<protein>
    <recommendedName>
        <fullName evidence="5">FAM227B</fullName>
    </recommendedName>
</protein>
<organism evidence="3 4">
    <name type="scientific">Brachionus calyciflorus</name>
    <dbReference type="NCBI Taxonomy" id="104777"/>
    <lineage>
        <taxon>Eukaryota</taxon>
        <taxon>Metazoa</taxon>
        <taxon>Spiralia</taxon>
        <taxon>Gnathifera</taxon>
        <taxon>Rotifera</taxon>
        <taxon>Eurotatoria</taxon>
        <taxon>Monogononta</taxon>
        <taxon>Pseudotrocha</taxon>
        <taxon>Ploima</taxon>
        <taxon>Brachionidae</taxon>
        <taxon>Brachionus</taxon>
    </lineage>
</organism>
<evidence type="ECO:0000313" key="3">
    <source>
        <dbReference type="EMBL" id="CAF0710229.1"/>
    </source>
</evidence>
<comment type="caution">
    <text evidence="3">The sequence shown here is derived from an EMBL/GenBank/DDBJ whole genome shotgun (WGS) entry which is preliminary data.</text>
</comment>
<evidence type="ECO:0000256" key="2">
    <source>
        <dbReference type="SAM" id="MobiDB-lite"/>
    </source>
</evidence>
<proteinExistence type="inferred from homology"/>
<evidence type="ECO:0000256" key="1">
    <source>
        <dbReference type="ARBA" id="ARBA00008666"/>
    </source>
</evidence>
<keyword evidence="4" id="KW-1185">Reference proteome</keyword>
<name>A0A813MCM3_9BILA</name>
<gene>
    <name evidence="3" type="ORF">OXX778_LOCUS942</name>
</gene>
<dbReference type="OrthoDB" id="192208at2759"/>
<comment type="similarity">
    <text evidence="1">Belongs to the FAM227 family.</text>
</comment>
<dbReference type="EMBL" id="CAJNOC010000054">
    <property type="protein sequence ID" value="CAF0710229.1"/>
    <property type="molecule type" value="Genomic_DNA"/>
</dbReference>
<feature type="region of interest" description="Disordered" evidence="2">
    <location>
        <begin position="401"/>
        <end position="421"/>
    </location>
</feature>
<dbReference type="InterPro" id="IPR029417">
    <property type="entry name" value="FAM227"/>
</dbReference>
<accession>A0A813MCM3</accession>
<dbReference type="PANTHER" id="PTHR33560">
    <property type="entry name" value="PROTEIN FAM227B"/>
    <property type="match status" value="1"/>
</dbReference>
<sequence length="590" mass="68972">MSKHDLSVIDESERQFHFIQALKKLDFFRIQDFVSFEETNLKSLEQNSDYTDSEFSLIEDDNIHIDKELSNINEDSIEKPQRKAIDIINEKIAKLDNTFAQFNEIKAIGRPESYQVVPDAKTKEILASLKEKEEKEIKRFGGIYAMKHVIYNKKTNIPLSFSMKIEEQDSVKVPKLVELYQFTKYDNRHIIELPHEVFLDDVLKKVLDSIVILEKQPHYREFLLNQVFSNPCKFVIHDTFWWCFLQRYQKMPSIQFEYFNRISENYVKLLFTTMESKFRETFFKSFADLLAMCVYTIFCTCFPQSYMTHFNDEFREFICNTTHSWISGCKPIPRSYAHWNFKMIDPSAAVFAQEVLNNKQNNILDDVFNNETSTHHSVSNSKNHSRISNMNSSLKFSNQSVSSMTKRKHANESSILSEPISNKSPKASKIVLPKTKKESHTAGRGPEYESCLFDLFGKSPLVELYLYNYNASKINNAETYIRHSRIIELPPLNAPTYNDLINESIKNIKKIEKEMKLASIKQKSEQLQFDKKRRNSLREYHDKLERVLANQREVAIIGEVITLNTKKDPNSTSFAIDLAFKKAIANTSKH</sequence>
<reference evidence="3" key="1">
    <citation type="submission" date="2021-02" db="EMBL/GenBank/DDBJ databases">
        <authorList>
            <person name="Nowell W R."/>
        </authorList>
    </citation>
    <scope>NUCLEOTIDE SEQUENCE</scope>
    <source>
        <strain evidence="3">Ploen Becks lab</strain>
    </source>
</reference>
<dbReference type="Pfam" id="PF14922">
    <property type="entry name" value="FWWh"/>
    <property type="match status" value="1"/>
</dbReference>
<dbReference type="PANTHER" id="PTHR33560:SF1">
    <property type="entry name" value="PROTEIN FAM227A"/>
    <property type="match status" value="1"/>
</dbReference>
<evidence type="ECO:0000313" key="4">
    <source>
        <dbReference type="Proteomes" id="UP000663879"/>
    </source>
</evidence>
<dbReference type="AlphaFoldDB" id="A0A813MCM3"/>